<accession>A0AAN5BUU5</accession>
<reference evidence="2" key="1">
    <citation type="submission" date="2023-04" db="EMBL/GenBank/DDBJ databases">
        <title>Aspergillus oryzae NBRC 4228.</title>
        <authorList>
            <person name="Ichikawa N."/>
            <person name="Sato H."/>
            <person name="Tonouchi N."/>
        </authorList>
    </citation>
    <scope>NUCLEOTIDE SEQUENCE</scope>
    <source>
        <strain evidence="2">NBRC 4228</strain>
    </source>
</reference>
<evidence type="ECO:0000313" key="3">
    <source>
        <dbReference type="Proteomes" id="UP001165205"/>
    </source>
</evidence>
<comment type="caution">
    <text evidence="2">The sequence shown here is derived from an EMBL/GenBank/DDBJ whole genome shotgun (WGS) entry which is preliminary data.</text>
</comment>
<dbReference type="AlphaFoldDB" id="A0AAN5BUU5"/>
<dbReference type="Proteomes" id="UP001165205">
    <property type="component" value="Unassembled WGS sequence"/>
</dbReference>
<organism evidence="2 3">
    <name type="scientific">Aspergillus oryzae</name>
    <name type="common">Yellow koji mold</name>
    <dbReference type="NCBI Taxonomy" id="5062"/>
    <lineage>
        <taxon>Eukaryota</taxon>
        <taxon>Fungi</taxon>
        <taxon>Dikarya</taxon>
        <taxon>Ascomycota</taxon>
        <taxon>Pezizomycotina</taxon>
        <taxon>Eurotiomycetes</taxon>
        <taxon>Eurotiomycetidae</taxon>
        <taxon>Eurotiales</taxon>
        <taxon>Aspergillaceae</taxon>
        <taxon>Aspergillus</taxon>
        <taxon>Aspergillus subgen. Circumdati</taxon>
    </lineage>
</organism>
<feature type="chain" id="PRO_5043013080" evidence="1">
    <location>
        <begin position="20"/>
        <end position="186"/>
    </location>
</feature>
<dbReference type="EMBL" id="BSYA01000035">
    <property type="protein sequence ID" value="GMG27422.1"/>
    <property type="molecule type" value="Genomic_DNA"/>
</dbReference>
<evidence type="ECO:0000313" key="2">
    <source>
        <dbReference type="EMBL" id="GMG27422.1"/>
    </source>
</evidence>
<evidence type="ECO:0000256" key="1">
    <source>
        <dbReference type="SAM" id="SignalP"/>
    </source>
</evidence>
<keyword evidence="1" id="KW-0732">Signal</keyword>
<proteinExistence type="predicted"/>
<gene>
    <name evidence="2" type="ORF">Aory04_000405300</name>
</gene>
<protein>
    <submittedName>
        <fullName evidence="2">Unnamed protein product</fullName>
    </submittedName>
</protein>
<name>A0AAN5BUU5_ASPOZ</name>
<sequence length="186" mass="19011">MKFSSTSALVAALVAGVNGASIPRTQGSVPITFIGAADAQFTQDFPTDGSSVAISNTNGVSCVFDGIDKSVTVVSNAETVDVGPPQTQISGSCAVGAVPLTQHERRENDEDVVITFVGAADGQFTQVFPVNGVATQICTISHIESHRPGVSCTFNGIDSSVTTVTGVQTVDVGPPQTQISGTCHNL</sequence>
<feature type="signal peptide" evidence="1">
    <location>
        <begin position="1"/>
        <end position="19"/>
    </location>
</feature>